<keyword evidence="1" id="KW-0472">Membrane</keyword>
<dbReference type="EMBL" id="CP115668">
    <property type="protein sequence ID" value="WCC79279.1"/>
    <property type="molecule type" value="Genomic_DNA"/>
</dbReference>
<proteinExistence type="predicted"/>
<organism evidence="2 3">
    <name type="scientific">Cutibacterium equinum</name>
    <dbReference type="NCBI Taxonomy" id="3016342"/>
    <lineage>
        <taxon>Bacteria</taxon>
        <taxon>Bacillati</taxon>
        <taxon>Actinomycetota</taxon>
        <taxon>Actinomycetes</taxon>
        <taxon>Propionibacteriales</taxon>
        <taxon>Propionibacteriaceae</taxon>
        <taxon>Cutibacterium</taxon>
    </lineage>
</organism>
<protein>
    <submittedName>
        <fullName evidence="2">Uncharacterized protein</fullName>
    </submittedName>
</protein>
<feature type="transmembrane region" description="Helical" evidence="1">
    <location>
        <begin position="62"/>
        <end position="82"/>
    </location>
</feature>
<reference evidence="2 3" key="2">
    <citation type="submission" date="2023-06" db="EMBL/GenBank/DDBJ databases">
        <title>The Gram-positive Non-spore-bearing Anaerobic Bacilli of Human Feces.</title>
        <authorList>
            <person name="Eggerth A.H."/>
        </authorList>
    </citation>
    <scope>NUCLEOTIDE SEQUENCE [LARGE SCALE GENOMIC DNA]</scope>
    <source>
        <strain evidence="2 3">CBA3108</strain>
    </source>
</reference>
<dbReference type="Proteomes" id="UP001212097">
    <property type="component" value="Chromosome"/>
</dbReference>
<feature type="transmembrane region" description="Helical" evidence="1">
    <location>
        <begin position="21"/>
        <end position="42"/>
    </location>
</feature>
<reference evidence="2 3" key="1">
    <citation type="submission" date="2023-01" db="EMBL/GenBank/DDBJ databases">
        <authorList>
            <person name="Lee S.H."/>
            <person name="Jung H.S."/>
            <person name="Yun J.U."/>
        </authorList>
    </citation>
    <scope>NUCLEOTIDE SEQUENCE [LARGE SCALE GENOMIC DNA]</scope>
    <source>
        <strain evidence="2 3">CBA3108</strain>
    </source>
</reference>
<keyword evidence="3" id="KW-1185">Reference proteome</keyword>
<evidence type="ECO:0000313" key="3">
    <source>
        <dbReference type="Proteomes" id="UP001212097"/>
    </source>
</evidence>
<evidence type="ECO:0000313" key="2">
    <source>
        <dbReference type="EMBL" id="WCC79279.1"/>
    </source>
</evidence>
<dbReference type="RefSeq" id="WP_271417481.1">
    <property type="nucleotide sequence ID" value="NZ_CP115668.1"/>
</dbReference>
<name>A0ABY7QXJ6_9ACTN</name>
<keyword evidence="1" id="KW-1133">Transmembrane helix</keyword>
<evidence type="ECO:0000256" key="1">
    <source>
        <dbReference type="SAM" id="Phobius"/>
    </source>
</evidence>
<gene>
    <name evidence="2" type="ORF">O6R08_06950</name>
</gene>
<accession>A0ABY7QXJ6</accession>
<keyword evidence="1" id="KW-0812">Transmembrane</keyword>
<sequence length="90" mass="10306">MTYNIFKDKRDPLEKMKDPNWLYAWWVLYGLATAAGIFISGFTSVHESMSGRLKEGLAHVGLNWPIQFLVFTAIMATLIIIAERRKKNSS</sequence>